<reference evidence="1 2" key="1">
    <citation type="submission" date="2024-02" db="EMBL/GenBank/DDBJ databases">
        <title>de novo genome assembly of Solanum bulbocastanum strain 11H21.</title>
        <authorList>
            <person name="Hosaka A.J."/>
        </authorList>
    </citation>
    <scope>NUCLEOTIDE SEQUENCE [LARGE SCALE GENOMIC DNA]</scope>
    <source>
        <tissue evidence="1">Young leaves</tissue>
    </source>
</reference>
<keyword evidence="2" id="KW-1185">Reference proteome</keyword>
<evidence type="ECO:0000313" key="2">
    <source>
        <dbReference type="Proteomes" id="UP001371456"/>
    </source>
</evidence>
<evidence type="ECO:0000313" key="1">
    <source>
        <dbReference type="EMBL" id="KAK6784278.1"/>
    </source>
</evidence>
<sequence length="10" mass="1286">MKWQLLLLIK</sequence>
<comment type="caution">
    <text evidence="1">The sequence shown here is derived from an EMBL/GenBank/DDBJ whole genome shotgun (WGS) entry which is preliminary data.</text>
</comment>
<dbReference type="EMBL" id="JBANQN010000007">
    <property type="protein sequence ID" value="KAK6784278.1"/>
    <property type="molecule type" value="Genomic_DNA"/>
</dbReference>
<organism evidence="1 2">
    <name type="scientific">Solanum bulbocastanum</name>
    <name type="common">Wild potato</name>
    <dbReference type="NCBI Taxonomy" id="147425"/>
    <lineage>
        <taxon>Eukaryota</taxon>
        <taxon>Viridiplantae</taxon>
        <taxon>Streptophyta</taxon>
        <taxon>Embryophyta</taxon>
        <taxon>Tracheophyta</taxon>
        <taxon>Spermatophyta</taxon>
        <taxon>Magnoliopsida</taxon>
        <taxon>eudicotyledons</taxon>
        <taxon>Gunneridae</taxon>
        <taxon>Pentapetalae</taxon>
        <taxon>asterids</taxon>
        <taxon>lamiids</taxon>
        <taxon>Solanales</taxon>
        <taxon>Solanaceae</taxon>
        <taxon>Solanoideae</taxon>
        <taxon>Solaneae</taxon>
        <taxon>Solanum</taxon>
    </lineage>
</organism>
<accession>A0AAN8T9A5</accession>
<gene>
    <name evidence="1" type="ORF">RDI58_017732</name>
</gene>
<name>A0AAN8T9A5_SOLBU</name>
<proteinExistence type="predicted"/>
<protein>
    <submittedName>
        <fullName evidence="1">Uncharacterized protein</fullName>
    </submittedName>
</protein>
<dbReference type="Proteomes" id="UP001371456">
    <property type="component" value="Unassembled WGS sequence"/>
</dbReference>